<dbReference type="GO" id="GO:0016887">
    <property type="term" value="F:ATP hydrolysis activity"/>
    <property type="evidence" value="ECO:0007669"/>
    <property type="project" value="TreeGrafter"/>
</dbReference>
<proteinExistence type="predicted"/>
<dbReference type="AlphaFoldDB" id="A0A9D2AIL8"/>
<dbReference type="PANTHER" id="PTHR47962:SF7">
    <property type="entry name" value="MITOCHONDRIAL ATP-DEPENDENT HELICASE IRC3-RELATED"/>
    <property type="match status" value="1"/>
</dbReference>
<comment type="caution">
    <text evidence="3">The sequence shown here is derived from an EMBL/GenBank/DDBJ whole genome shotgun (WGS) entry which is preliminary data.</text>
</comment>
<dbReference type="PANTHER" id="PTHR47962">
    <property type="entry name" value="ATP-DEPENDENT HELICASE LHR-RELATED-RELATED"/>
    <property type="match status" value="1"/>
</dbReference>
<dbReference type="PROSITE" id="PS51192">
    <property type="entry name" value="HELICASE_ATP_BIND_1"/>
    <property type="match status" value="1"/>
</dbReference>
<dbReference type="CDD" id="cd18799">
    <property type="entry name" value="SF2_C_EcoAI-like"/>
    <property type="match status" value="1"/>
</dbReference>
<dbReference type="InterPro" id="IPR052511">
    <property type="entry name" value="ATP-dep_Helicase"/>
</dbReference>
<dbReference type="SMART" id="SM00490">
    <property type="entry name" value="HELICc"/>
    <property type="match status" value="1"/>
</dbReference>
<feature type="domain" description="Helicase C-terminal" evidence="2">
    <location>
        <begin position="584"/>
        <end position="732"/>
    </location>
</feature>
<accession>A0A9D2AIL8</accession>
<reference evidence="3" key="1">
    <citation type="journal article" date="2021" name="PeerJ">
        <title>Extensive microbial diversity within the chicken gut microbiome revealed by metagenomics and culture.</title>
        <authorList>
            <person name="Gilroy R."/>
            <person name="Ravi A."/>
            <person name="Getino M."/>
            <person name="Pursley I."/>
            <person name="Horton D.L."/>
            <person name="Alikhan N.F."/>
            <person name="Baker D."/>
            <person name="Gharbi K."/>
            <person name="Hall N."/>
            <person name="Watson M."/>
            <person name="Adriaenssens E.M."/>
            <person name="Foster-Nyarko E."/>
            <person name="Jarju S."/>
            <person name="Secka A."/>
            <person name="Antonio M."/>
            <person name="Oren A."/>
            <person name="Chaudhuri R.R."/>
            <person name="La Ragione R."/>
            <person name="Hildebrand F."/>
            <person name="Pallen M.J."/>
        </authorList>
    </citation>
    <scope>NUCLEOTIDE SEQUENCE</scope>
    <source>
        <strain evidence="3">14975</strain>
    </source>
</reference>
<dbReference type="Gene3D" id="3.30.870.10">
    <property type="entry name" value="Endonuclease Chain A"/>
    <property type="match status" value="1"/>
</dbReference>
<dbReference type="EMBL" id="DXFQ01000154">
    <property type="protein sequence ID" value="HIX20558.1"/>
    <property type="molecule type" value="Genomic_DNA"/>
</dbReference>
<dbReference type="Pfam" id="PF04851">
    <property type="entry name" value="ResIII"/>
    <property type="match status" value="1"/>
</dbReference>
<reference evidence="3" key="2">
    <citation type="submission" date="2021-04" db="EMBL/GenBank/DDBJ databases">
        <authorList>
            <person name="Gilroy R."/>
        </authorList>
    </citation>
    <scope>NUCLEOTIDE SEQUENCE</scope>
    <source>
        <strain evidence="3">14975</strain>
    </source>
</reference>
<dbReference type="InterPro" id="IPR014001">
    <property type="entry name" value="Helicase_ATP-bd"/>
</dbReference>
<dbReference type="PROSITE" id="PS51194">
    <property type="entry name" value="HELICASE_CTER"/>
    <property type="match status" value="1"/>
</dbReference>
<dbReference type="GO" id="GO:0003677">
    <property type="term" value="F:DNA binding"/>
    <property type="evidence" value="ECO:0007669"/>
    <property type="project" value="InterPro"/>
</dbReference>
<dbReference type="InterPro" id="IPR025202">
    <property type="entry name" value="PLD-like_dom"/>
</dbReference>
<evidence type="ECO:0000259" key="2">
    <source>
        <dbReference type="PROSITE" id="PS51194"/>
    </source>
</evidence>
<name>A0A9D2AIL8_9BACT</name>
<evidence type="ECO:0000259" key="1">
    <source>
        <dbReference type="PROSITE" id="PS51192"/>
    </source>
</evidence>
<dbReference type="CDD" id="cd18032">
    <property type="entry name" value="DEXHc_RE_I_III_res"/>
    <property type="match status" value="1"/>
</dbReference>
<dbReference type="SUPFAM" id="SSF52540">
    <property type="entry name" value="P-loop containing nucleoside triphosphate hydrolases"/>
    <property type="match status" value="1"/>
</dbReference>
<gene>
    <name evidence="3" type="ORF">H9862_08175</name>
</gene>
<dbReference type="Pfam" id="PF00271">
    <property type="entry name" value="Helicase_C"/>
    <property type="match status" value="1"/>
</dbReference>
<dbReference type="InterPro" id="IPR021835">
    <property type="entry name" value="DUF3427"/>
</dbReference>
<dbReference type="InterPro" id="IPR001650">
    <property type="entry name" value="Helicase_C-like"/>
</dbReference>
<protein>
    <submittedName>
        <fullName evidence="3">DUF3427 domain-containing protein</fullName>
    </submittedName>
</protein>
<evidence type="ECO:0000313" key="4">
    <source>
        <dbReference type="Proteomes" id="UP000823964"/>
    </source>
</evidence>
<dbReference type="GO" id="GO:0005524">
    <property type="term" value="F:ATP binding"/>
    <property type="evidence" value="ECO:0007669"/>
    <property type="project" value="InterPro"/>
</dbReference>
<dbReference type="Gene3D" id="3.40.50.300">
    <property type="entry name" value="P-loop containing nucleotide triphosphate hydrolases"/>
    <property type="match status" value="2"/>
</dbReference>
<feature type="domain" description="Helicase ATP-binding" evidence="1">
    <location>
        <begin position="367"/>
        <end position="505"/>
    </location>
</feature>
<dbReference type="InterPro" id="IPR006935">
    <property type="entry name" value="Helicase/UvrB_N"/>
</dbReference>
<organism evidence="3 4">
    <name type="scientific">Candidatus Akkermansia intestinigallinarum</name>
    <dbReference type="NCBI Taxonomy" id="2838431"/>
    <lineage>
        <taxon>Bacteria</taxon>
        <taxon>Pseudomonadati</taxon>
        <taxon>Verrucomicrobiota</taxon>
        <taxon>Verrucomicrobiia</taxon>
        <taxon>Verrucomicrobiales</taxon>
        <taxon>Akkermansiaceae</taxon>
        <taxon>Akkermansia</taxon>
    </lineage>
</organism>
<sequence>MMDDASFLHEGFYDLLLTEARKAALERLDTSRWRAVYDSAPEGEGLLLALSSHLSVEILNFLRARCGDVPPDRWLPQLRAVLCDESFRSMLHGLLLPAPIESKDGAQGKGEPKAKRLMAIRRRGLRLAKEESFESLKALLPTTPLGGSALLTGAEGSPSLLAELTRELRSCDRADWLVSFIRLSGLSALMPTLENFTATPAPDGGPRLRVATTTYIGATDSKAIERLCELPNTEVRICYDTSATRMHAKSYIFHRATGFGSAYVGSSNVSKYALDQGLEWNVKISQRELRHLWEAVTASFESHWEDRRHFRSFDVSQLSQLRTALEREKHPHEAGAAGAAADNAPVSVFYDLQPRTHQLEALEAIARERRAGINRHLIVAATGTGKTMVAAFDFARFRREHRGARLLFLAHRVEILRQALVSFRQVLRDGDFGVPVDGTHPPKPGDESRSWFCTVDSLNVRLEGMSPRAFDYVVIDEAHHSAASSYLKSLEWLEPLCLLGLTATPERMDGVNILPLFGGRFTHELRLADAIGAGLLSPFIYFGLADEPELDFSRLAWRAGRYDTKELGALLEHNEQRAGWVLAQLDRRVENLRGMRALGFCVTVRHAEFMADFCNRRGLPALALTGKSDGELRRQARRMLESCEVNVIFTVDLFNEGVDLPFVDTLLFLRPTESLTVFLQQLGRGLRVDRDKAHLTVFDFIAAQHGSFNYARRFEALCCRPCGLKRMEGQLKSGFTDLPTGCMVSLEETAMESVLANVRAHLKRLSSRSGICAELHKERQRRGGAVLPLGDMMELLGCDSPDDIYARGLPCILQGRPEEELLEAAEEEKDVAVLYETPLAKGMRRLLLQTDAELLRAAAQGLQTAELPAGSDGTSPASLFYSVLWSQDMAAQYGLEKLHAACCDSPGLKRDLQELASWRLRHGAHPAGEFVEGMGALRLHAAYTREQVMLALGVSRFESRTLFQEGVYFLKERNIYLFLADIEKDERLFSPTTMYEDYAISETLFHWQSQSKTADKSPTGQNFIHHEERGIRPMLFLRRCRRNAQGLTEPYVFLGPLHYVSHEGSRPMSIRWRLERPMPAEVLRWAQRVLI</sequence>
<dbReference type="SMART" id="SM00487">
    <property type="entry name" value="DEXDc"/>
    <property type="match status" value="1"/>
</dbReference>
<dbReference type="Pfam" id="PF13091">
    <property type="entry name" value="PLDc_2"/>
    <property type="match status" value="1"/>
</dbReference>
<dbReference type="Pfam" id="PF11907">
    <property type="entry name" value="DUF3427"/>
    <property type="match status" value="1"/>
</dbReference>
<dbReference type="Proteomes" id="UP000823964">
    <property type="component" value="Unassembled WGS sequence"/>
</dbReference>
<dbReference type="InterPro" id="IPR027417">
    <property type="entry name" value="P-loop_NTPase"/>
</dbReference>
<evidence type="ECO:0000313" key="3">
    <source>
        <dbReference type="EMBL" id="HIX20558.1"/>
    </source>
</evidence>